<accession>A0A1B2LZ90</accession>
<dbReference type="STRING" id="1789224.BFG52_07730"/>
<organism evidence="1 2">
    <name type="scientific">Acinetobacter larvae</name>
    <dbReference type="NCBI Taxonomy" id="1789224"/>
    <lineage>
        <taxon>Bacteria</taxon>
        <taxon>Pseudomonadati</taxon>
        <taxon>Pseudomonadota</taxon>
        <taxon>Gammaproteobacteria</taxon>
        <taxon>Moraxellales</taxon>
        <taxon>Moraxellaceae</taxon>
        <taxon>Acinetobacter</taxon>
    </lineage>
</organism>
<dbReference type="AlphaFoldDB" id="A0A1B2LZ90"/>
<keyword evidence="2" id="KW-1185">Reference proteome</keyword>
<name>A0A1B2LZ90_9GAMM</name>
<gene>
    <name evidence="1" type="ORF">BFG52_07730</name>
</gene>
<dbReference type="Proteomes" id="UP000093391">
    <property type="component" value="Chromosome"/>
</dbReference>
<dbReference type="KEGG" id="ala:BFG52_07730"/>
<proteinExistence type="predicted"/>
<dbReference type="EMBL" id="CP016895">
    <property type="protein sequence ID" value="AOA58254.1"/>
    <property type="molecule type" value="Genomic_DNA"/>
</dbReference>
<reference evidence="1 2" key="1">
    <citation type="submission" date="2016-08" db="EMBL/GenBank/DDBJ databases">
        <authorList>
            <person name="Seilhamer J.J."/>
        </authorList>
    </citation>
    <scope>NUCLEOTIDE SEQUENCE [LARGE SCALE GENOMIC DNA]</scope>
    <source>
        <strain evidence="1 2">BRTC-1</strain>
    </source>
</reference>
<sequence length="93" mass="10190">MNMKSNISKPAVASNDTATDFVRGDAVVLINGDDNTLYEFSKVNTVLNAKCYITKPCKAKMLSVWISDIRHATTAEITARRRLDISTNGVLIA</sequence>
<dbReference type="RefSeq" id="WP_067554317.1">
    <property type="nucleotide sequence ID" value="NZ_CP016895.1"/>
</dbReference>
<evidence type="ECO:0000313" key="2">
    <source>
        <dbReference type="Proteomes" id="UP000093391"/>
    </source>
</evidence>
<protein>
    <submittedName>
        <fullName evidence="1">Uncharacterized protein</fullName>
    </submittedName>
</protein>
<dbReference type="OrthoDB" id="6708166at2"/>
<evidence type="ECO:0000313" key="1">
    <source>
        <dbReference type="EMBL" id="AOA58254.1"/>
    </source>
</evidence>